<dbReference type="InterPro" id="IPR012098">
    <property type="entry name" value="SND3_fun"/>
</dbReference>
<gene>
    <name evidence="2" type="ORF">SmJEL517_g03721</name>
</gene>
<keyword evidence="1" id="KW-1133">Transmembrane helix</keyword>
<evidence type="ECO:0000313" key="2">
    <source>
        <dbReference type="EMBL" id="TPX33362.1"/>
    </source>
</evidence>
<dbReference type="GO" id="GO:0045047">
    <property type="term" value="P:protein targeting to ER"/>
    <property type="evidence" value="ECO:0007669"/>
    <property type="project" value="InterPro"/>
</dbReference>
<dbReference type="EMBL" id="QEAO01000021">
    <property type="protein sequence ID" value="TPX33362.1"/>
    <property type="molecule type" value="Genomic_DNA"/>
</dbReference>
<dbReference type="AlphaFoldDB" id="A0A507C0Y9"/>
<evidence type="ECO:0008006" key="4">
    <source>
        <dbReference type="Google" id="ProtNLM"/>
    </source>
</evidence>
<dbReference type="OrthoDB" id="18139at2759"/>
<dbReference type="RefSeq" id="XP_031024374.1">
    <property type="nucleotide sequence ID" value="XM_031169649.1"/>
</dbReference>
<dbReference type="GeneID" id="42004946"/>
<dbReference type="Proteomes" id="UP000319731">
    <property type="component" value="Unassembled WGS sequence"/>
</dbReference>
<protein>
    <recommendedName>
        <fullName evidence="4">Inorganic phosphate transporter</fullName>
    </recommendedName>
</protein>
<organism evidence="2 3">
    <name type="scientific">Synchytrium microbalum</name>
    <dbReference type="NCBI Taxonomy" id="1806994"/>
    <lineage>
        <taxon>Eukaryota</taxon>
        <taxon>Fungi</taxon>
        <taxon>Fungi incertae sedis</taxon>
        <taxon>Chytridiomycota</taxon>
        <taxon>Chytridiomycota incertae sedis</taxon>
        <taxon>Chytridiomycetes</taxon>
        <taxon>Synchytriales</taxon>
        <taxon>Synchytriaceae</taxon>
        <taxon>Synchytrium</taxon>
    </lineage>
</organism>
<dbReference type="Pfam" id="PF10032">
    <property type="entry name" value="Pho88"/>
    <property type="match status" value="1"/>
</dbReference>
<comment type="caution">
    <text evidence="2">The sequence shown here is derived from an EMBL/GenBank/DDBJ whole genome shotgun (WGS) entry which is preliminary data.</text>
</comment>
<name>A0A507C0Y9_9FUNG</name>
<feature type="transmembrane region" description="Helical" evidence="1">
    <location>
        <begin position="98"/>
        <end position="118"/>
    </location>
</feature>
<keyword evidence="1" id="KW-0472">Membrane</keyword>
<evidence type="ECO:0000313" key="3">
    <source>
        <dbReference type="Proteomes" id="UP000319731"/>
    </source>
</evidence>
<dbReference type="GO" id="GO:0005739">
    <property type="term" value="C:mitochondrion"/>
    <property type="evidence" value="ECO:0007669"/>
    <property type="project" value="TreeGrafter"/>
</dbReference>
<dbReference type="PANTHER" id="PTHR28112:SF1">
    <property type="entry name" value="SRP-INDEPENDENT TARGETING PROTEIN 3"/>
    <property type="match status" value="1"/>
</dbReference>
<evidence type="ECO:0000256" key="1">
    <source>
        <dbReference type="SAM" id="Phobius"/>
    </source>
</evidence>
<sequence>MSMSGQLLQIGLAFGVMQVANRLNFDTPENANYIRIAYATVQVIQMAIFYYIYTQIDAKKDETELKYTEVKNPMDTGAEAEIVETTVRDYDVAQLRTAVMGALMGIAAITGIHLYWGYLRPMTLQCVLGFKTVYDNPMTKIHLLGQPASGDLQRPFKPKGLFAGKPVPSVKEVKAKEKKDAKKKVINKVQ</sequence>
<reference evidence="2 3" key="1">
    <citation type="journal article" date="2019" name="Sci. Rep.">
        <title>Comparative genomics of chytrid fungi reveal insights into the obligate biotrophic and pathogenic lifestyle of Synchytrium endobioticum.</title>
        <authorList>
            <person name="van de Vossenberg B.T.L.H."/>
            <person name="Warris S."/>
            <person name="Nguyen H.D.T."/>
            <person name="van Gent-Pelzer M.P.E."/>
            <person name="Joly D.L."/>
            <person name="van de Geest H.C."/>
            <person name="Bonants P.J.M."/>
            <person name="Smith D.S."/>
            <person name="Levesque C.A."/>
            <person name="van der Lee T.A.J."/>
        </authorList>
    </citation>
    <scope>NUCLEOTIDE SEQUENCE [LARGE SCALE GENOMIC DNA]</scope>
    <source>
        <strain evidence="2 3">JEL517</strain>
    </source>
</reference>
<keyword evidence="1" id="KW-0812">Transmembrane</keyword>
<feature type="transmembrane region" description="Helical" evidence="1">
    <location>
        <begin position="32"/>
        <end position="53"/>
    </location>
</feature>
<dbReference type="GO" id="GO:0005783">
    <property type="term" value="C:endoplasmic reticulum"/>
    <property type="evidence" value="ECO:0007669"/>
    <property type="project" value="InterPro"/>
</dbReference>
<proteinExistence type="predicted"/>
<accession>A0A507C0Y9</accession>
<dbReference type="PANTHER" id="PTHR28112">
    <property type="entry name" value="SRP-INDEPENDENT TARGETING PROTEIN 3"/>
    <property type="match status" value="1"/>
</dbReference>
<keyword evidence="3" id="KW-1185">Reference proteome</keyword>